<gene>
    <name evidence="1" type="ORF">JAO78_011480</name>
</gene>
<evidence type="ECO:0000313" key="1">
    <source>
        <dbReference type="EMBL" id="MCB5227431.1"/>
    </source>
</evidence>
<reference evidence="1 2" key="1">
    <citation type="submission" date="2021-10" db="EMBL/GenBank/DDBJ databases">
        <title>Alishewanella koreense sp. nov. isolated from seawater of southwestern coast in South Korea and the proposal for the reclassification of Rheinheimera perlucida and Rheinheimera tuosuensis as Arsukibacterium perlucida and Arsukibacterium tuosuensis.</title>
        <authorList>
            <person name="Kim K.H."/>
            <person name="Ruan W."/>
            <person name="Kim K.R."/>
            <person name="Baek J.H."/>
            <person name="Jeon C.O."/>
        </authorList>
    </citation>
    <scope>NUCLEOTIDE SEQUENCE [LARGE SCALE GENOMIC DNA]</scope>
    <source>
        <strain evidence="1 2">16-MA</strain>
    </source>
</reference>
<keyword evidence="2" id="KW-1185">Reference proteome</keyword>
<protein>
    <submittedName>
        <fullName evidence="1">Serine protease</fullName>
    </submittedName>
</protein>
<dbReference type="RefSeq" id="WP_226751498.1">
    <property type="nucleotide sequence ID" value="NZ_JAEINI020000007.1"/>
</dbReference>
<dbReference type="InterPro" id="IPR009003">
    <property type="entry name" value="Peptidase_S1_PA"/>
</dbReference>
<dbReference type="PANTHER" id="PTHR43019:SF23">
    <property type="entry name" value="PROTEASE DO-LIKE 5, CHLOROPLASTIC"/>
    <property type="match status" value="1"/>
</dbReference>
<sequence>MAALQVQADNAQQVFSQYQDALLQVQVVEKQTQHKTSIGSGFYIAPELVITNYHVVASRVATPDSYQLMAKFGDDGLQPLEILALDVVNDLALLKAPARVGHFFALADALPEQGAAVFSLGNPHDLGMVVVPGTYNGMKQQSFYPRLHVTGSINPGMSGGPSVNELGQVVGVNVSTGGNQLGFVVPMAQVKALVNTKPAEVPAVELLKTQIGQQLLANQQQMLEPLLNANWQMKALGRGLVPESIAPYITCWARTNPPRVEQEIRASAAFCGLSEEVFISHQFTTGKIQMQFEWFDGSALAMTKFVHHYANKLKQMRPDNRASVRDVGEYSCLSDIVGDKQVAARTIYCVRAYKDYPELFDVLFLAGTVPAEQQGFVSHFSLAGVSQQNADAFTRKFMETVKWQ</sequence>
<comment type="caution">
    <text evidence="1">The sequence shown here is derived from an EMBL/GenBank/DDBJ whole genome shotgun (WGS) entry which is preliminary data.</text>
</comment>
<organism evidence="1 2">
    <name type="scientific">Alishewanella maricola</name>
    <dbReference type="NCBI Taxonomy" id="2795740"/>
    <lineage>
        <taxon>Bacteria</taxon>
        <taxon>Pseudomonadati</taxon>
        <taxon>Pseudomonadota</taxon>
        <taxon>Gammaproteobacteria</taxon>
        <taxon>Alteromonadales</taxon>
        <taxon>Alteromonadaceae</taxon>
        <taxon>Alishewanella</taxon>
    </lineage>
</organism>
<proteinExistence type="predicted"/>
<evidence type="ECO:0000313" key="2">
    <source>
        <dbReference type="Proteomes" id="UP000633814"/>
    </source>
</evidence>
<dbReference type="PANTHER" id="PTHR43019">
    <property type="entry name" value="SERINE ENDOPROTEASE DEGS"/>
    <property type="match status" value="1"/>
</dbReference>
<dbReference type="PRINTS" id="PR00834">
    <property type="entry name" value="PROTEASES2C"/>
</dbReference>
<dbReference type="InterPro" id="IPR001940">
    <property type="entry name" value="Peptidase_S1C"/>
</dbReference>
<keyword evidence="1" id="KW-0645">Protease</keyword>
<dbReference type="EMBL" id="JAEINI020000007">
    <property type="protein sequence ID" value="MCB5227431.1"/>
    <property type="molecule type" value="Genomic_DNA"/>
</dbReference>
<dbReference type="Gene3D" id="2.40.10.120">
    <property type="match status" value="1"/>
</dbReference>
<dbReference type="SUPFAM" id="SSF50494">
    <property type="entry name" value="Trypsin-like serine proteases"/>
    <property type="match status" value="1"/>
</dbReference>
<dbReference type="Pfam" id="PF13365">
    <property type="entry name" value="Trypsin_2"/>
    <property type="match status" value="1"/>
</dbReference>
<accession>A0ABS8C508</accession>
<name>A0ABS8C508_9ALTE</name>
<dbReference type="GO" id="GO:0008233">
    <property type="term" value="F:peptidase activity"/>
    <property type="evidence" value="ECO:0007669"/>
    <property type="project" value="UniProtKB-KW"/>
</dbReference>
<dbReference type="Proteomes" id="UP000633814">
    <property type="component" value="Unassembled WGS sequence"/>
</dbReference>
<keyword evidence="1" id="KW-0378">Hydrolase</keyword>
<dbReference type="GO" id="GO:0006508">
    <property type="term" value="P:proteolysis"/>
    <property type="evidence" value="ECO:0007669"/>
    <property type="project" value="UniProtKB-KW"/>
</dbReference>